<gene>
    <name evidence="4" type="ORF">SAMN02745910_04000</name>
</gene>
<dbReference type="InterPro" id="IPR050469">
    <property type="entry name" value="Diguanylate_Cyclase"/>
</dbReference>
<dbReference type="InterPro" id="IPR043128">
    <property type="entry name" value="Rev_trsase/Diguanyl_cyclase"/>
</dbReference>
<dbReference type="CDD" id="cd00156">
    <property type="entry name" value="REC"/>
    <property type="match status" value="1"/>
</dbReference>
<dbReference type="InterPro" id="IPR029787">
    <property type="entry name" value="Nucleotide_cyclase"/>
</dbReference>
<dbReference type="Proteomes" id="UP000182762">
    <property type="component" value="Unassembled WGS sequence"/>
</dbReference>
<dbReference type="CDD" id="cd01949">
    <property type="entry name" value="GGDEF"/>
    <property type="match status" value="1"/>
</dbReference>
<dbReference type="Pfam" id="PF00990">
    <property type="entry name" value="GGDEF"/>
    <property type="match status" value="1"/>
</dbReference>
<evidence type="ECO:0000259" key="3">
    <source>
        <dbReference type="PROSITE" id="PS50887"/>
    </source>
</evidence>
<keyword evidence="5" id="KW-1185">Reference proteome</keyword>
<dbReference type="Gene3D" id="3.30.70.270">
    <property type="match status" value="1"/>
</dbReference>
<accession>A0A1I6BQH0</accession>
<dbReference type="InterPro" id="IPR000160">
    <property type="entry name" value="GGDEF_dom"/>
</dbReference>
<dbReference type="RefSeq" id="WP_061804868.1">
    <property type="nucleotide sequence ID" value="NZ_FOXX01000012.1"/>
</dbReference>
<proteinExistence type="predicted"/>
<protein>
    <submittedName>
        <fullName evidence="4">Diguanylate cyclase (GGDEF) domain-containing protein</fullName>
    </submittedName>
</protein>
<evidence type="ECO:0000313" key="5">
    <source>
        <dbReference type="Proteomes" id="UP000182762"/>
    </source>
</evidence>
<dbReference type="Pfam" id="PF00072">
    <property type="entry name" value="Response_reg"/>
    <property type="match status" value="2"/>
</dbReference>
<dbReference type="PROSITE" id="PS50110">
    <property type="entry name" value="RESPONSE_REGULATORY"/>
    <property type="match status" value="2"/>
</dbReference>
<dbReference type="InterPro" id="IPR011006">
    <property type="entry name" value="CheY-like_superfamily"/>
</dbReference>
<organism evidence="4 5">
    <name type="scientific">Priestia endophytica DSM 13796</name>
    <dbReference type="NCBI Taxonomy" id="1121089"/>
    <lineage>
        <taxon>Bacteria</taxon>
        <taxon>Bacillati</taxon>
        <taxon>Bacillota</taxon>
        <taxon>Bacilli</taxon>
        <taxon>Bacillales</taxon>
        <taxon>Bacillaceae</taxon>
        <taxon>Priestia</taxon>
    </lineage>
</organism>
<feature type="modified residue" description="4-aspartylphosphate" evidence="1">
    <location>
        <position position="464"/>
    </location>
</feature>
<dbReference type="SMART" id="SM00267">
    <property type="entry name" value="GGDEF"/>
    <property type="match status" value="1"/>
</dbReference>
<evidence type="ECO:0000256" key="1">
    <source>
        <dbReference type="PROSITE-ProRule" id="PRU00169"/>
    </source>
</evidence>
<dbReference type="PANTHER" id="PTHR45138:SF9">
    <property type="entry name" value="DIGUANYLATE CYCLASE DGCM-RELATED"/>
    <property type="match status" value="1"/>
</dbReference>
<dbReference type="PANTHER" id="PTHR45138">
    <property type="entry name" value="REGULATORY COMPONENTS OF SENSORY TRANSDUCTION SYSTEM"/>
    <property type="match status" value="1"/>
</dbReference>
<name>A0A1I6BQH0_9BACI</name>
<evidence type="ECO:0000259" key="2">
    <source>
        <dbReference type="PROSITE" id="PS50110"/>
    </source>
</evidence>
<dbReference type="SUPFAM" id="SSF52172">
    <property type="entry name" value="CheY-like"/>
    <property type="match status" value="2"/>
</dbReference>
<dbReference type="SUPFAM" id="SSF55073">
    <property type="entry name" value="Nucleotide cyclase"/>
    <property type="match status" value="1"/>
</dbReference>
<dbReference type="NCBIfam" id="TIGR00254">
    <property type="entry name" value="GGDEF"/>
    <property type="match status" value="1"/>
</dbReference>
<dbReference type="SMART" id="SM00448">
    <property type="entry name" value="REC"/>
    <property type="match status" value="2"/>
</dbReference>
<dbReference type="CDD" id="cd17574">
    <property type="entry name" value="REC_OmpR"/>
    <property type="match status" value="1"/>
</dbReference>
<dbReference type="InterPro" id="IPR001789">
    <property type="entry name" value="Sig_transdc_resp-reg_receiver"/>
</dbReference>
<feature type="domain" description="Response regulatory" evidence="2">
    <location>
        <begin position="108"/>
        <end position="225"/>
    </location>
</feature>
<feature type="domain" description="GGDEF" evidence="3">
    <location>
        <begin position="265"/>
        <end position="396"/>
    </location>
</feature>
<reference evidence="4 5" key="1">
    <citation type="submission" date="2016-10" db="EMBL/GenBank/DDBJ databases">
        <authorList>
            <person name="Varghese N."/>
            <person name="Submissions S."/>
        </authorList>
    </citation>
    <scope>NUCLEOTIDE SEQUENCE [LARGE SCALE GENOMIC DNA]</scope>
    <source>
        <strain evidence="4 5">DSM 13796</strain>
    </source>
</reference>
<dbReference type="GeneID" id="93712572"/>
<dbReference type="EMBL" id="FOXX01000012">
    <property type="protein sequence ID" value="SFQ83117.1"/>
    <property type="molecule type" value="Genomic_DNA"/>
</dbReference>
<evidence type="ECO:0000313" key="4">
    <source>
        <dbReference type="EMBL" id="SFQ83117.1"/>
    </source>
</evidence>
<sequence>MEKYKQHFLKNIRKQLKDWEVVSFISHEELYRFLHSMAETAATIGGEEIGTKATELMNGLEDIDKEEWRLESVERYIFDVIQLCYVYDHQEVLGFPKRINEQQKESAVILLIDDDTSFLMYMKEKLEEEADWYVIVVANPQKAASALYDMKPDCVIIDIHMKEKNGLELLEFLNGKLKQQFIPTVIVSVDGGKETRINSYQKGADDFIQKPFDITEFIVRIQRQLDRKKQIHDLLLLDELTHVYNRKYLNQAYEHLQNERNRSREPYCLAVLDIDHFKKINDTHGHLVGDEILKAFARFLKEETRMNDIVVRFGGEEFIILFPKTNIQEGYEVIDRLRGKFKELSFEGKRTFFCTFSSGIVEVNNVNTLEYWLQLADNALYEVKKKGRNRVQKAESLYSFWPQKTLKVAVVDDDPIIRTIIKGILTKLPHQQTVLEVKTFKDGKDFMNSKWHITEEDPCLVILDGIMPNVDGLEVLKWLYSQEQQGLYKVIMLTSRNSKEDVARALQLGADDYMTKPFNLLELETRVGKLMSRMF</sequence>
<keyword evidence="1" id="KW-0597">Phosphoprotein</keyword>
<comment type="caution">
    <text evidence="4">The sequence shown here is derived from an EMBL/GenBank/DDBJ whole genome shotgun (WGS) entry which is preliminary data.</text>
</comment>
<feature type="domain" description="Response regulatory" evidence="2">
    <location>
        <begin position="407"/>
        <end position="531"/>
    </location>
</feature>
<feature type="modified residue" description="4-aspartylphosphate" evidence="1">
    <location>
        <position position="158"/>
    </location>
</feature>
<dbReference type="Gene3D" id="3.40.50.2300">
    <property type="match status" value="2"/>
</dbReference>
<dbReference type="PROSITE" id="PS50887">
    <property type="entry name" value="GGDEF"/>
    <property type="match status" value="1"/>
</dbReference>